<dbReference type="Pfam" id="PF00304">
    <property type="entry name" value="Gamma-thionin"/>
    <property type="match status" value="1"/>
</dbReference>
<accession>A0A9K3DPA5</accession>
<dbReference type="Gene3D" id="3.30.30.10">
    <property type="entry name" value="Knottin, scorpion toxin-like"/>
    <property type="match status" value="1"/>
</dbReference>
<dbReference type="InterPro" id="IPR008176">
    <property type="entry name" value="Defensin_plant"/>
</dbReference>
<evidence type="ECO:0000256" key="6">
    <source>
        <dbReference type="SAM" id="SignalP"/>
    </source>
</evidence>
<dbReference type="OrthoDB" id="1851987at2759"/>
<keyword evidence="2" id="KW-0964">Secreted</keyword>
<keyword evidence="4" id="KW-1015">Disulfide bond</keyword>
<feature type="signal peptide" evidence="6">
    <location>
        <begin position="1"/>
        <end position="37"/>
    </location>
</feature>
<evidence type="ECO:0000256" key="5">
    <source>
        <dbReference type="SAM" id="MobiDB-lite"/>
    </source>
</evidence>
<gene>
    <name evidence="8" type="ORF">HanXRQr2_Chr16g0732551</name>
</gene>
<feature type="compositionally biased region" description="Gly residues" evidence="5">
    <location>
        <begin position="148"/>
        <end position="177"/>
    </location>
</feature>
<dbReference type="PANTHER" id="PTHR33147:SF98">
    <property type="entry name" value="GAMMA-THIONIN-RELATED"/>
    <property type="match status" value="1"/>
</dbReference>
<comment type="subcellular location">
    <subcellularLocation>
        <location evidence="1">Secreted</location>
    </subcellularLocation>
</comment>
<dbReference type="InterPro" id="IPR036574">
    <property type="entry name" value="Scorpion_toxin-like_sf"/>
</dbReference>
<sequence length="183" mass="17826">MPSSSFDSKMAKNSNSYLLFLLLVFVVAISDIATVNGKICEKPSKTWFGNCKDTDKCDKRCIDWEGAKHGACHQREAKHMCFCYFDCDPQKNPGPPPGAPGTPGTPPAPPGKGEGDAPHPPPTPSPPGGDGGSGPAPPAGGGSPPPAGGDGGGGAPPPAGGDGGGGAPPPAGGDGGGAPPPGA</sequence>
<organism evidence="8 9">
    <name type="scientific">Helianthus annuus</name>
    <name type="common">Common sunflower</name>
    <dbReference type="NCBI Taxonomy" id="4232"/>
    <lineage>
        <taxon>Eukaryota</taxon>
        <taxon>Viridiplantae</taxon>
        <taxon>Streptophyta</taxon>
        <taxon>Embryophyta</taxon>
        <taxon>Tracheophyta</taxon>
        <taxon>Spermatophyta</taxon>
        <taxon>Magnoliopsida</taxon>
        <taxon>eudicotyledons</taxon>
        <taxon>Gunneridae</taxon>
        <taxon>Pentapetalae</taxon>
        <taxon>asterids</taxon>
        <taxon>campanulids</taxon>
        <taxon>Asterales</taxon>
        <taxon>Asteraceae</taxon>
        <taxon>Asteroideae</taxon>
        <taxon>Heliantheae alliance</taxon>
        <taxon>Heliantheae</taxon>
        <taxon>Helianthus</taxon>
    </lineage>
</organism>
<dbReference type="InterPro" id="IPR003614">
    <property type="entry name" value="Knottins"/>
</dbReference>
<dbReference type="Gramene" id="mRNA:HanXRQr2_Chr16g0732551">
    <property type="protein sequence ID" value="mRNA:HanXRQr2_Chr16g0732551"/>
    <property type="gene ID" value="HanXRQr2_Chr16g0732551"/>
</dbReference>
<feature type="domain" description="Knottins-like" evidence="7">
    <location>
        <begin position="39"/>
        <end position="87"/>
    </location>
</feature>
<reference evidence="8" key="1">
    <citation type="journal article" date="2017" name="Nature">
        <title>The sunflower genome provides insights into oil metabolism, flowering and Asterid evolution.</title>
        <authorList>
            <person name="Badouin H."/>
            <person name="Gouzy J."/>
            <person name="Grassa C.J."/>
            <person name="Murat F."/>
            <person name="Staton S.E."/>
            <person name="Cottret L."/>
            <person name="Lelandais-Briere C."/>
            <person name="Owens G.L."/>
            <person name="Carrere S."/>
            <person name="Mayjonade B."/>
            <person name="Legrand L."/>
            <person name="Gill N."/>
            <person name="Kane N.C."/>
            <person name="Bowers J.E."/>
            <person name="Hubner S."/>
            <person name="Bellec A."/>
            <person name="Berard A."/>
            <person name="Berges H."/>
            <person name="Blanchet N."/>
            <person name="Boniface M.C."/>
            <person name="Brunel D."/>
            <person name="Catrice O."/>
            <person name="Chaidir N."/>
            <person name="Claudel C."/>
            <person name="Donnadieu C."/>
            <person name="Faraut T."/>
            <person name="Fievet G."/>
            <person name="Helmstetter N."/>
            <person name="King M."/>
            <person name="Knapp S.J."/>
            <person name="Lai Z."/>
            <person name="Le Paslier M.C."/>
            <person name="Lippi Y."/>
            <person name="Lorenzon L."/>
            <person name="Mandel J.R."/>
            <person name="Marage G."/>
            <person name="Marchand G."/>
            <person name="Marquand E."/>
            <person name="Bret-Mestries E."/>
            <person name="Morien E."/>
            <person name="Nambeesan S."/>
            <person name="Nguyen T."/>
            <person name="Pegot-Espagnet P."/>
            <person name="Pouilly N."/>
            <person name="Raftis F."/>
            <person name="Sallet E."/>
            <person name="Schiex T."/>
            <person name="Thomas J."/>
            <person name="Vandecasteele C."/>
            <person name="Vares D."/>
            <person name="Vear F."/>
            <person name="Vautrin S."/>
            <person name="Crespi M."/>
            <person name="Mangin B."/>
            <person name="Burke J.M."/>
            <person name="Salse J."/>
            <person name="Munos S."/>
            <person name="Vincourt P."/>
            <person name="Rieseberg L.H."/>
            <person name="Langlade N.B."/>
        </authorList>
    </citation>
    <scope>NUCLEOTIDE SEQUENCE</scope>
    <source>
        <tissue evidence="8">Leaves</tissue>
    </source>
</reference>
<dbReference type="AlphaFoldDB" id="A0A9K3DPA5"/>
<evidence type="ECO:0000256" key="4">
    <source>
        <dbReference type="ARBA" id="ARBA00023157"/>
    </source>
</evidence>
<evidence type="ECO:0000259" key="7">
    <source>
        <dbReference type="SMART" id="SM00505"/>
    </source>
</evidence>
<dbReference type="EMBL" id="MNCJ02000331">
    <property type="protein sequence ID" value="KAF5758720.1"/>
    <property type="molecule type" value="Genomic_DNA"/>
</dbReference>
<dbReference type="PROSITE" id="PS00940">
    <property type="entry name" value="GAMMA_THIONIN"/>
    <property type="match status" value="1"/>
</dbReference>
<keyword evidence="3 6" id="KW-0732">Signal</keyword>
<dbReference type="SMART" id="SM00505">
    <property type="entry name" value="Knot1"/>
    <property type="match status" value="1"/>
</dbReference>
<feature type="compositionally biased region" description="Pro residues" evidence="5">
    <location>
        <begin position="118"/>
        <end position="127"/>
    </location>
</feature>
<feature type="compositionally biased region" description="Pro residues" evidence="5">
    <location>
        <begin position="92"/>
        <end position="110"/>
    </location>
</feature>
<comment type="caution">
    <text evidence="8">The sequence shown here is derived from an EMBL/GenBank/DDBJ whole genome shotgun (WGS) entry which is preliminary data.</text>
</comment>
<evidence type="ECO:0000256" key="1">
    <source>
        <dbReference type="ARBA" id="ARBA00004613"/>
    </source>
</evidence>
<dbReference type="GO" id="GO:0005576">
    <property type="term" value="C:extracellular region"/>
    <property type="evidence" value="ECO:0007669"/>
    <property type="project" value="UniProtKB-SubCell"/>
</dbReference>
<dbReference type="SUPFAM" id="SSF57095">
    <property type="entry name" value="Scorpion toxin-like"/>
    <property type="match status" value="1"/>
</dbReference>
<evidence type="ECO:0000313" key="8">
    <source>
        <dbReference type="EMBL" id="KAF5758720.1"/>
    </source>
</evidence>
<name>A0A9K3DPA5_HELAN</name>
<dbReference type="GO" id="GO:0006952">
    <property type="term" value="P:defense response"/>
    <property type="evidence" value="ECO:0007669"/>
    <property type="project" value="InterPro"/>
</dbReference>
<protein>
    <submittedName>
        <fullName evidence="8">Defensin, plant, knottin, scorpion toxin-like superfamily</fullName>
    </submittedName>
</protein>
<proteinExistence type="predicted"/>
<evidence type="ECO:0000256" key="3">
    <source>
        <dbReference type="ARBA" id="ARBA00022729"/>
    </source>
</evidence>
<feature type="chain" id="PRO_5039901608" evidence="6">
    <location>
        <begin position="38"/>
        <end position="183"/>
    </location>
</feature>
<evidence type="ECO:0000256" key="2">
    <source>
        <dbReference type="ARBA" id="ARBA00022525"/>
    </source>
</evidence>
<feature type="region of interest" description="Disordered" evidence="5">
    <location>
        <begin position="92"/>
        <end position="183"/>
    </location>
</feature>
<keyword evidence="9" id="KW-1185">Reference proteome</keyword>
<feature type="compositionally biased region" description="Pro residues" evidence="5">
    <location>
        <begin position="135"/>
        <end position="147"/>
    </location>
</feature>
<evidence type="ECO:0000313" key="9">
    <source>
        <dbReference type="Proteomes" id="UP000215914"/>
    </source>
</evidence>
<dbReference type="Proteomes" id="UP000215914">
    <property type="component" value="Unassembled WGS sequence"/>
</dbReference>
<dbReference type="PANTHER" id="PTHR33147">
    <property type="entry name" value="DEFENSIN-LIKE PROTEIN 1"/>
    <property type="match status" value="1"/>
</dbReference>
<reference evidence="8" key="2">
    <citation type="submission" date="2020-06" db="EMBL/GenBank/DDBJ databases">
        <title>Helianthus annuus Genome sequencing and assembly Release 2.</title>
        <authorList>
            <person name="Gouzy J."/>
            <person name="Langlade N."/>
            <person name="Munos S."/>
        </authorList>
    </citation>
    <scope>NUCLEOTIDE SEQUENCE</scope>
    <source>
        <tissue evidence="8">Leaves</tissue>
    </source>
</reference>